<accession>A0A7Y4GYC5</accession>
<dbReference type="SUPFAM" id="SSF48179">
    <property type="entry name" value="6-phosphogluconate dehydrogenase C-terminal domain-like"/>
    <property type="match status" value="1"/>
</dbReference>
<evidence type="ECO:0000259" key="4">
    <source>
        <dbReference type="Pfam" id="PF03446"/>
    </source>
</evidence>
<evidence type="ECO:0000313" key="7">
    <source>
        <dbReference type="Proteomes" id="UP000544122"/>
    </source>
</evidence>
<dbReference type="PANTHER" id="PTHR43060">
    <property type="entry name" value="3-HYDROXYISOBUTYRATE DEHYDROGENASE-LIKE 1, MITOCHONDRIAL-RELATED"/>
    <property type="match status" value="1"/>
</dbReference>
<dbReference type="GO" id="GO:0051287">
    <property type="term" value="F:NAD binding"/>
    <property type="evidence" value="ECO:0007669"/>
    <property type="project" value="InterPro"/>
</dbReference>
<feature type="domain" description="6-phosphogluconate dehydrogenase NADP-binding" evidence="4">
    <location>
        <begin position="46"/>
        <end position="205"/>
    </location>
</feature>
<dbReference type="Pfam" id="PF14833">
    <property type="entry name" value="NAD_binding_11"/>
    <property type="match status" value="1"/>
</dbReference>
<dbReference type="EMBL" id="JAAVLX010000014">
    <property type="protein sequence ID" value="NOJ44225.1"/>
    <property type="molecule type" value="Genomic_DNA"/>
</dbReference>
<evidence type="ECO:0000256" key="3">
    <source>
        <dbReference type="PIRSR" id="PIRSR000103-1"/>
    </source>
</evidence>
<dbReference type="InterPro" id="IPR029154">
    <property type="entry name" value="HIBADH-like_NADP-bd"/>
</dbReference>
<dbReference type="InterPro" id="IPR015815">
    <property type="entry name" value="HIBADH-related"/>
</dbReference>
<dbReference type="GO" id="GO:0016491">
    <property type="term" value="F:oxidoreductase activity"/>
    <property type="evidence" value="ECO:0007669"/>
    <property type="project" value="UniProtKB-KW"/>
</dbReference>
<protein>
    <submittedName>
        <fullName evidence="6">NAD(P)-dependent oxidoreductase</fullName>
    </submittedName>
</protein>
<keyword evidence="7" id="KW-1185">Reference proteome</keyword>
<sequence>MRSPFIWCRRVLSRNNVAFSSEVDAGSRKENASKDRLNKTMSEYNTIGFIGLGVMGEPICRNLVKKSGKRVIAFDLSPEPLSRLRTEGAEVADSVAGVVKQSDLLFLCLPSAKHVRAVFEGDGILKNIRGGQVVVDLGTSSVSQTRDFAKQLQAKGAAWADAPIARTRQAAQDGTLSVMVGATSALYAEIEPLIRCFATDVTHCGEVGAGQVTKILNNMVLFETVNALAEAVAVAKHNGVDPKLLLETLSKGSADSFALRNHGMKAIVPGNFPERAFSTEYALKDLSYALELAADAGLKIRGAELVGTILQEAIDAGSGDNYFPVIAKHLGGR</sequence>
<evidence type="ECO:0000313" key="6">
    <source>
        <dbReference type="EMBL" id="NOJ44225.1"/>
    </source>
</evidence>
<dbReference type="Gene3D" id="1.10.1040.10">
    <property type="entry name" value="N-(1-d-carboxylethyl)-l-norvaline Dehydrogenase, domain 2"/>
    <property type="match status" value="1"/>
</dbReference>
<evidence type="ECO:0000256" key="2">
    <source>
        <dbReference type="ARBA" id="ARBA00023027"/>
    </source>
</evidence>
<dbReference type="PANTHER" id="PTHR43060:SF15">
    <property type="entry name" value="3-HYDROXYISOBUTYRATE DEHYDROGENASE-LIKE 1, MITOCHONDRIAL-RELATED"/>
    <property type="match status" value="1"/>
</dbReference>
<dbReference type="PIRSF" id="PIRSF000103">
    <property type="entry name" value="HIBADH"/>
    <property type="match status" value="1"/>
</dbReference>
<dbReference type="SUPFAM" id="SSF51735">
    <property type="entry name" value="NAD(P)-binding Rossmann-fold domains"/>
    <property type="match status" value="1"/>
</dbReference>
<dbReference type="Gene3D" id="3.40.50.720">
    <property type="entry name" value="NAD(P)-binding Rossmann-like Domain"/>
    <property type="match status" value="1"/>
</dbReference>
<dbReference type="InterPro" id="IPR008927">
    <property type="entry name" value="6-PGluconate_DH-like_C_sf"/>
</dbReference>
<dbReference type="AlphaFoldDB" id="A0A7Y4GYC5"/>
<dbReference type="RefSeq" id="WP_171583415.1">
    <property type="nucleotide sequence ID" value="NZ_JAAVLX010000014.1"/>
</dbReference>
<evidence type="ECO:0000259" key="5">
    <source>
        <dbReference type="Pfam" id="PF14833"/>
    </source>
</evidence>
<proteinExistence type="predicted"/>
<feature type="domain" description="3-hydroxyisobutyrate dehydrogenase-like NAD-binding" evidence="5">
    <location>
        <begin position="208"/>
        <end position="321"/>
    </location>
</feature>
<keyword evidence="2" id="KW-0520">NAD</keyword>
<feature type="active site" evidence="3">
    <location>
        <position position="214"/>
    </location>
</feature>
<dbReference type="InterPro" id="IPR006115">
    <property type="entry name" value="6PGDH_NADP-bd"/>
</dbReference>
<keyword evidence="1" id="KW-0560">Oxidoreductase</keyword>
<dbReference type="InterPro" id="IPR013328">
    <property type="entry name" value="6PGD_dom2"/>
</dbReference>
<dbReference type="Proteomes" id="UP000544122">
    <property type="component" value="Unassembled WGS sequence"/>
</dbReference>
<gene>
    <name evidence="6" type="ORF">HCN58_32565</name>
</gene>
<comment type="caution">
    <text evidence="6">The sequence shown here is derived from an EMBL/GenBank/DDBJ whole genome shotgun (WGS) entry which is preliminary data.</text>
</comment>
<dbReference type="InterPro" id="IPR036291">
    <property type="entry name" value="NAD(P)-bd_dom_sf"/>
</dbReference>
<reference evidence="6 7" key="1">
    <citation type="submission" date="2020-03" db="EMBL/GenBank/DDBJ databases">
        <title>Bradyrhizobium diversity isolated from nodules of Indigofera sp.</title>
        <authorList>
            <person name="Klepa M."/>
            <person name="Helene L."/>
            <person name="Hungria M."/>
        </authorList>
    </citation>
    <scope>NUCLEOTIDE SEQUENCE [LARGE SCALE GENOMIC DNA]</scope>
    <source>
        <strain evidence="6 7">WSM 1791</strain>
    </source>
</reference>
<name>A0A7Y4GYC5_9BRAD</name>
<dbReference type="Pfam" id="PF03446">
    <property type="entry name" value="NAD_binding_2"/>
    <property type="match status" value="1"/>
</dbReference>
<organism evidence="6 7">
    <name type="scientific">Bradyrhizobium australiense</name>
    <dbReference type="NCBI Taxonomy" id="2721161"/>
    <lineage>
        <taxon>Bacteria</taxon>
        <taxon>Pseudomonadati</taxon>
        <taxon>Pseudomonadota</taxon>
        <taxon>Alphaproteobacteria</taxon>
        <taxon>Hyphomicrobiales</taxon>
        <taxon>Nitrobacteraceae</taxon>
        <taxon>Bradyrhizobium</taxon>
    </lineage>
</organism>
<evidence type="ECO:0000256" key="1">
    <source>
        <dbReference type="ARBA" id="ARBA00023002"/>
    </source>
</evidence>
<dbReference type="GO" id="GO:0050661">
    <property type="term" value="F:NADP binding"/>
    <property type="evidence" value="ECO:0007669"/>
    <property type="project" value="InterPro"/>
</dbReference>